<proteinExistence type="predicted"/>
<reference evidence="2" key="1">
    <citation type="journal article" date="2020" name="Stud. Mycol.">
        <title>101 Dothideomycetes genomes: a test case for predicting lifestyles and emergence of pathogens.</title>
        <authorList>
            <person name="Haridas S."/>
            <person name="Albert R."/>
            <person name="Binder M."/>
            <person name="Bloem J."/>
            <person name="Labutti K."/>
            <person name="Salamov A."/>
            <person name="Andreopoulos B."/>
            <person name="Baker S."/>
            <person name="Barry K."/>
            <person name="Bills G."/>
            <person name="Bluhm B."/>
            <person name="Cannon C."/>
            <person name="Castanera R."/>
            <person name="Culley D."/>
            <person name="Daum C."/>
            <person name="Ezra D."/>
            <person name="Gonzalez J."/>
            <person name="Henrissat B."/>
            <person name="Kuo A."/>
            <person name="Liang C."/>
            <person name="Lipzen A."/>
            <person name="Lutzoni F."/>
            <person name="Magnuson J."/>
            <person name="Mondo S."/>
            <person name="Nolan M."/>
            <person name="Ohm R."/>
            <person name="Pangilinan J."/>
            <person name="Park H.-J."/>
            <person name="Ramirez L."/>
            <person name="Alfaro M."/>
            <person name="Sun H."/>
            <person name="Tritt A."/>
            <person name="Yoshinaga Y."/>
            <person name="Zwiers L.-H."/>
            <person name="Turgeon B."/>
            <person name="Goodwin S."/>
            <person name="Spatafora J."/>
            <person name="Crous P."/>
            <person name="Grigoriev I."/>
        </authorList>
    </citation>
    <scope>NUCLEOTIDE SEQUENCE</scope>
    <source>
        <strain evidence="2">CBS 122368</strain>
    </source>
</reference>
<keyword evidence="1" id="KW-1133">Transmembrane helix</keyword>
<dbReference type="AlphaFoldDB" id="A0A6A6IWN6"/>
<accession>A0A6A6IWN6</accession>
<protein>
    <submittedName>
        <fullName evidence="2">Uncharacterized protein</fullName>
    </submittedName>
</protein>
<gene>
    <name evidence="2" type="ORF">BU26DRAFT_559434</name>
</gene>
<dbReference type="EMBL" id="ML987190">
    <property type="protein sequence ID" value="KAF2254776.1"/>
    <property type="molecule type" value="Genomic_DNA"/>
</dbReference>
<dbReference type="OrthoDB" id="2386090at2759"/>
<keyword evidence="1" id="KW-0472">Membrane</keyword>
<evidence type="ECO:0000313" key="2">
    <source>
        <dbReference type="EMBL" id="KAF2254776.1"/>
    </source>
</evidence>
<feature type="transmembrane region" description="Helical" evidence="1">
    <location>
        <begin position="40"/>
        <end position="61"/>
    </location>
</feature>
<evidence type="ECO:0000313" key="3">
    <source>
        <dbReference type="Proteomes" id="UP000800094"/>
    </source>
</evidence>
<dbReference type="GeneID" id="54586032"/>
<sequence length="273" mass="31227">MDAKRPGGVAAPNRPTKERRYPSELLIYDAGDTRTAWVSFWKGMALLQFGSTAVFLAPILYHNENEPDPNIRLLQAVGVALLGAIPTALLSYMTAPYVRQVYLHLPTSAARSRESLMAFARNLPPSTALKFQTLRIFPLQKHTSAYLFELRALPPRRLRFANIELPKNDVWRRRQAEKSRWQRVKEFLYERRFKFYVKEGRAYTVRSGVPGVWEAVAKRIQEQTLNEVKRVGQKSGKVVQSVKPTALYYKPFTGQTGINLPKIELNERPAAIQ</sequence>
<keyword evidence="3" id="KW-1185">Reference proteome</keyword>
<dbReference type="Proteomes" id="UP000800094">
    <property type="component" value="Unassembled WGS sequence"/>
</dbReference>
<keyword evidence="1" id="KW-0812">Transmembrane</keyword>
<feature type="transmembrane region" description="Helical" evidence="1">
    <location>
        <begin position="73"/>
        <end position="93"/>
    </location>
</feature>
<name>A0A6A6IWN6_9PLEO</name>
<dbReference type="RefSeq" id="XP_033689780.1">
    <property type="nucleotide sequence ID" value="XM_033832702.1"/>
</dbReference>
<organism evidence="2 3">
    <name type="scientific">Trematosphaeria pertusa</name>
    <dbReference type="NCBI Taxonomy" id="390896"/>
    <lineage>
        <taxon>Eukaryota</taxon>
        <taxon>Fungi</taxon>
        <taxon>Dikarya</taxon>
        <taxon>Ascomycota</taxon>
        <taxon>Pezizomycotina</taxon>
        <taxon>Dothideomycetes</taxon>
        <taxon>Pleosporomycetidae</taxon>
        <taxon>Pleosporales</taxon>
        <taxon>Massarineae</taxon>
        <taxon>Trematosphaeriaceae</taxon>
        <taxon>Trematosphaeria</taxon>
    </lineage>
</organism>
<evidence type="ECO:0000256" key="1">
    <source>
        <dbReference type="SAM" id="Phobius"/>
    </source>
</evidence>